<comment type="caution">
    <text evidence="2">The sequence shown here is derived from an EMBL/GenBank/DDBJ whole genome shotgun (WGS) entry which is preliminary data.</text>
</comment>
<dbReference type="EMBL" id="SSTE01005668">
    <property type="protein sequence ID" value="KAA0060622.1"/>
    <property type="molecule type" value="Genomic_DNA"/>
</dbReference>
<dbReference type="OrthoDB" id="1518629at2759"/>
<accession>A0A5D3BRA1</accession>
<name>A0A5D3BRA1_CUCMM</name>
<dbReference type="AlphaFoldDB" id="A0A5D3BRA1"/>
<dbReference type="PANTHER" id="PTHR31973">
    <property type="entry name" value="POLYPROTEIN, PUTATIVE-RELATED"/>
    <property type="match status" value="1"/>
</dbReference>
<reference evidence="3 4" key="1">
    <citation type="submission" date="2019-08" db="EMBL/GenBank/DDBJ databases">
        <title>Draft genome sequences of two oriental melons (Cucumis melo L. var makuwa).</title>
        <authorList>
            <person name="Kwon S.-Y."/>
        </authorList>
    </citation>
    <scope>NUCLEOTIDE SEQUENCE [LARGE SCALE GENOMIC DNA]</scope>
    <source>
        <strain evidence="4">cv. Chang Bougi</strain>
        <strain evidence="3">cv. SW 3</strain>
        <tissue evidence="2">Leaf</tissue>
    </source>
</reference>
<proteinExistence type="predicted"/>
<dbReference type="Proteomes" id="UP000321393">
    <property type="component" value="Unassembled WGS sequence"/>
</dbReference>
<evidence type="ECO:0000313" key="3">
    <source>
        <dbReference type="Proteomes" id="UP000321393"/>
    </source>
</evidence>
<dbReference type="PANTHER" id="PTHR31973:SF187">
    <property type="entry name" value="MUTATOR TRANSPOSASE MUDRA PROTEIN"/>
    <property type="match status" value="1"/>
</dbReference>
<evidence type="ECO:0000313" key="1">
    <source>
        <dbReference type="EMBL" id="KAA0060622.1"/>
    </source>
</evidence>
<dbReference type="EMBL" id="SSTD01015735">
    <property type="protein sequence ID" value="TYK02251.1"/>
    <property type="molecule type" value="Genomic_DNA"/>
</dbReference>
<gene>
    <name evidence="2" type="ORF">E5676_scaffold18G00510</name>
    <name evidence="1" type="ORF">E6C27_scaffold22G005010</name>
</gene>
<dbReference type="Proteomes" id="UP000321947">
    <property type="component" value="Unassembled WGS sequence"/>
</dbReference>
<sequence>MKVLNKYYNSVSGSNQVQNLNPHPPIGMDTLDENEVDIGEVQVGLCDNMIRTNSAIWESYESYHSKDDIFTWESVEVNNELFDIPEQRDAHTKDCKGKGKVDYSSSSRKLKTKGSGWSEESYTSEELDVGQIFFFKRDLSMRSSVLAMKKISVCSKKSTKEVLSLDASTTNVVGDCERQAKSWVVGELIKSKFKGADRIYKPRDIIEDMRQDYGINMSYEKAWCARENAYERVRGSLEESYNLLRKYGEALKFTNLEAWRHLLAFPNSSGKYLNDVGIARWSRVHCPGRRYNMMTTNIKESMNSILKEPRDLPIASFLEHVRALLQRWFWERREEGIKVTSALTKWAELVIQKKQKGVLTMKVNLIDYYQFHVKDLDKEKVVNLQTKECTCKEFQA</sequence>
<protein>
    <submittedName>
        <fullName evidence="2">MuDRA-like transposase</fullName>
    </submittedName>
</protein>
<evidence type="ECO:0000313" key="2">
    <source>
        <dbReference type="EMBL" id="TYK02251.1"/>
    </source>
</evidence>
<organism evidence="2 4">
    <name type="scientific">Cucumis melo var. makuwa</name>
    <name type="common">Oriental melon</name>
    <dbReference type="NCBI Taxonomy" id="1194695"/>
    <lineage>
        <taxon>Eukaryota</taxon>
        <taxon>Viridiplantae</taxon>
        <taxon>Streptophyta</taxon>
        <taxon>Embryophyta</taxon>
        <taxon>Tracheophyta</taxon>
        <taxon>Spermatophyta</taxon>
        <taxon>Magnoliopsida</taxon>
        <taxon>eudicotyledons</taxon>
        <taxon>Gunneridae</taxon>
        <taxon>Pentapetalae</taxon>
        <taxon>rosids</taxon>
        <taxon>fabids</taxon>
        <taxon>Cucurbitales</taxon>
        <taxon>Cucurbitaceae</taxon>
        <taxon>Benincaseae</taxon>
        <taxon>Cucumis</taxon>
    </lineage>
</organism>
<evidence type="ECO:0000313" key="4">
    <source>
        <dbReference type="Proteomes" id="UP000321947"/>
    </source>
</evidence>